<comment type="similarity">
    <text evidence="1">Belongs to the bacterial reverse transcriptase family.</text>
</comment>
<dbReference type="EMBL" id="CP158259">
    <property type="protein sequence ID" value="XDJ60690.1"/>
    <property type="molecule type" value="Genomic_DNA"/>
</dbReference>
<proteinExistence type="inferred from homology"/>
<keyword evidence="3" id="KW-0548">Nucleotidyltransferase</keyword>
<dbReference type="AlphaFoldDB" id="A0AB39CSU3"/>
<dbReference type="CDD" id="cd01651">
    <property type="entry name" value="RT_G2_intron"/>
    <property type="match status" value="1"/>
</dbReference>
<dbReference type="EMBL" id="CP158260">
    <property type="protein sequence ID" value="XDJ64694.1"/>
    <property type="molecule type" value="Genomic_DNA"/>
</dbReference>
<dbReference type="InterPro" id="IPR000477">
    <property type="entry name" value="RT_dom"/>
</dbReference>
<evidence type="ECO:0000259" key="2">
    <source>
        <dbReference type="PROSITE" id="PS50878"/>
    </source>
</evidence>
<dbReference type="EMBL" id="CP158264">
    <property type="protein sequence ID" value="XDJ73390.1"/>
    <property type="molecule type" value="Genomic_DNA"/>
</dbReference>
<dbReference type="PANTHER" id="PTHR34047">
    <property type="entry name" value="NUCLEAR INTRON MATURASE 1, MITOCHONDRIAL-RELATED"/>
    <property type="match status" value="1"/>
</dbReference>
<dbReference type="GeneID" id="93066163"/>
<protein>
    <submittedName>
        <fullName evidence="3">Reverse transcriptase domain-containing protein</fullName>
    </submittedName>
</protein>
<dbReference type="EMBL" id="CP158256">
    <property type="protein sequence ID" value="XDJ53268.1"/>
    <property type="molecule type" value="Genomic_DNA"/>
</dbReference>
<dbReference type="EMBL" id="CP158268">
    <property type="protein sequence ID" value="XDJ84649.1"/>
    <property type="molecule type" value="Genomic_DNA"/>
</dbReference>
<dbReference type="InterPro" id="IPR043502">
    <property type="entry name" value="DNA/RNA_pol_sf"/>
</dbReference>
<sequence length="400" mass="44950">MARSALHAVCSRKALSDAWEYIRKNSTPRSRDTVGVDGVSISSFERDKHAQLVLMSRELGSGIYCFHSLKPYFIPKANKGYRLISVPAVRDRIVQRALVDFLSGKYHEKLANEISYGFVKSRTVKDAALRACKLRDVNPWVFKTDITSFFDRVDRSLLAQRIRDVVRESSLHDLLISAINCEVDDSVRSANTRIKKMGIHKGRGVRQGMPLSPLFSNFLLLEFDREVLSKRVPAVRYADDLIFFSRSRAGCLDIFNHCRDELGKMSLSIPDISENSKSVIYAPHEPVEFLGLELTAVSAGQPVVLRLSNAQMETIRDELLKLASIPELVSRKITLKNFGQQLSAKQEGYLGAYEACSNHSDLQALLSKLEDEVLRRVYKNGLGIDLTKLTAAARAFLGLR</sequence>
<evidence type="ECO:0000256" key="1">
    <source>
        <dbReference type="ARBA" id="ARBA00034120"/>
    </source>
</evidence>
<evidence type="ECO:0000313" key="11">
    <source>
        <dbReference type="EMBL" id="XDJ83692.1"/>
    </source>
</evidence>
<feature type="domain" description="Reverse transcriptase" evidence="2">
    <location>
        <begin position="55"/>
        <end position="294"/>
    </location>
</feature>
<dbReference type="EMBL" id="CP158261">
    <property type="protein sequence ID" value="XDJ65272.1"/>
    <property type="molecule type" value="Genomic_DNA"/>
</dbReference>
<dbReference type="SUPFAM" id="SSF56672">
    <property type="entry name" value="DNA/RNA polymerases"/>
    <property type="match status" value="1"/>
</dbReference>
<dbReference type="EMBL" id="CP158266">
    <property type="protein sequence ID" value="XDJ83692.1"/>
    <property type="molecule type" value="Genomic_DNA"/>
</dbReference>
<evidence type="ECO:0000313" key="6">
    <source>
        <dbReference type="EMBL" id="XDJ60690.1"/>
    </source>
</evidence>
<evidence type="ECO:0000313" key="9">
    <source>
        <dbReference type="EMBL" id="XDJ73390.1"/>
    </source>
</evidence>
<evidence type="ECO:0000313" key="10">
    <source>
        <dbReference type="EMBL" id="XDJ80128.1"/>
    </source>
</evidence>
<evidence type="ECO:0000313" key="5">
    <source>
        <dbReference type="EMBL" id="XDJ55883.1"/>
    </source>
</evidence>
<name>A0AB39CSU3_9BURK</name>
<organism evidence="3">
    <name type="scientific">Castellaniella ginsengisoli</name>
    <dbReference type="NCBI Taxonomy" id="546114"/>
    <lineage>
        <taxon>Bacteria</taxon>
        <taxon>Pseudomonadati</taxon>
        <taxon>Pseudomonadota</taxon>
        <taxon>Betaproteobacteria</taxon>
        <taxon>Burkholderiales</taxon>
        <taxon>Alcaligenaceae</taxon>
        <taxon>Castellaniella</taxon>
    </lineage>
</organism>
<dbReference type="EMBL" id="CP158253">
    <property type="protein sequence ID" value="XDJ44896.1"/>
    <property type="molecule type" value="Genomic_DNA"/>
</dbReference>
<evidence type="ECO:0000313" key="12">
    <source>
        <dbReference type="EMBL" id="XDJ84649.1"/>
    </source>
</evidence>
<dbReference type="RefSeq" id="WP_368641391.1">
    <property type="nucleotide sequence ID" value="NZ_CP158253.1"/>
</dbReference>
<evidence type="ECO:0000313" key="4">
    <source>
        <dbReference type="EMBL" id="XDJ53268.1"/>
    </source>
</evidence>
<keyword evidence="3" id="KW-0808">Transferase</keyword>
<dbReference type="Pfam" id="PF00078">
    <property type="entry name" value="RVT_1"/>
    <property type="match status" value="1"/>
</dbReference>
<evidence type="ECO:0000313" key="8">
    <source>
        <dbReference type="EMBL" id="XDJ65272.1"/>
    </source>
</evidence>
<dbReference type="PANTHER" id="PTHR34047:SF8">
    <property type="entry name" value="PROTEIN YKFC"/>
    <property type="match status" value="1"/>
</dbReference>
<reference evidence="3" key="1">
    <citation type="submission" date="2024-05" db="EMBL/GenBank/DDBJ databases">
        <authorList>
            <person name="Luo Y.-C."/>
            <person name="Nicholds J."/>
            <person name="Mortimer T."/>
            <person name="Maboni G."/>
        </authorList>
    </citation>
    <scope>NUCLEOTIDE SEQUENCE</scope>
    <source>
        <strain evidence="12">140124</strain>
        <strain evidence="10">141555</strain>
        <strain evidence="11">143751</strain>
        <strain evidence="9">143811</strain>
        <strain evidence="8">145849</strain>
        <strain evidence="7">145850</strain>
        <strain evidence="6">145852</strain>
        <strain evidence="5">150221</strain>
        <strain evidence="4">150964</strain>
        <strain evidence="3">153271</strain>
    </source>
</reference>
<dbReference type="KEGG" id="cgin:ABRZ00_01475"/>
<evidence type="ECO:0000313" key="3">
    <source>
        <dbReference type="EMBL" id="XDJ44896.1"/>
    </source>
</evidence>
<accession>A0AB39CSU3</accession>
<gene>
    <name evidence="8" type="ORF">ABRY91_07385</name>
    <name evidence="6" type="ORF">ABRY92_11980</name>
    <name evidence="11" type="ORF">ABRY96_05665</name>
    <name evidence="9" type="ORF">ABRY97_06980</name>
    <name evidence="5" type="ORF">ABRZ00_01475</name>
    <name evidence="4" type="ORF">ABRZ01_01835</name>
    <name evidence="3" type="ORF">ABRZ02_00915</name>
    <name evidence="7" type="ORF">ABRZ03_05015</name>
    <name evidence="10" type="ORF">ABRZ07_01010</name>
    <name evidence="12" type="ORF">ABRZ08_10510</name>
</gene>
<dbReference type="PROSITE" id="PS50878">
    <property type="entry name" value="RT_POL"/>
    <property type="match status" value="1"/>
</dbReference>
<dbReference type="EMBL" id="CP158267">
    <property type="protein sequence ID" value="XDJ80128.1"/>
    <property type="molecule type" value="Genomic_DNA"/>
</dbReference>
<evidence type="ECO:0000313" key="7">
    <source>
        <dbReference type="EMBL" id="XDJ64694.1"/>
    </source>
</evidence>
<keyword evidence="3" id="KW-0695">RNA-directed DNA polymerase</keyword>
<dbReference type="EMBL" id="CP158257">
    <property type="protein sequence ID" value="XDJ55883.1"/>
    <property type="molecule type" value="Genomic_DNA"/>
</dbReference>
<dbReference type="GO" id="GO:0003964">
    <property type="term" value="F:RNA-directed DNA polymerase activity"/>
    <property type="evidence" value="ECO:0007669"/>
    <property type="project" value="UniProtKB-KW"/>
</dbReference>
<dbReference type="InterPro" id="IPR051083">
    <property type="entry name" value="GrpII_Intron_Splice-Mob/Def"/>
</dbReference>